<dbReference type="InterPro" id="IPR002201">
    <property type="entry name" value="Glyco_trans_9"/>
</dbReference>
<dbReference type="Gene3D" id="1.25.40.10">
    <property type="entry name" value="Tetratricopeptide repeat domain"/>
    <property type="match status" value="1"/>
</dbReference>
<dbReference type="InterPro" id="IPR011990">
    <property type="entry name" value="TPR-like_helical_dom_sf"/>
</dbReference>
<dbReference type="PANTHER" id="PTHR30160">
    <property type="entry name" value="TETRAACYLDISACCHARIDE 4'-KINASE-RELATED"/>
    <property type="match status" value="1"/>
</dbReference>
<dbReference type="EMBL" id="JACIJR010000005">
    <property type="protein sequence ID" value="MBB5729847.1"/>
    <property type="molecule type" value="Genomic_DNA"/>
</dbReference>
<dbReference type="PANTHER" id="PTHR30160:SF1">
    <property type="entry name" value="LIPOPOLYSACCHARIDE 1,2-N-ACETYLGLUCOSAMINETRANSFERASE-RELATED"/>
    <property type="match status" value="1"/>
</dbReference>
<feature type="repeat" description="TPR" evidence="3">
    <location>
        <begin position="94"/>
        <end position="127"/>
    </location>
</feature>
<dbReference type="SUPFAM" id="SSF53756">
    <property type="entry name" value="UDP-Glycosyltransferase/glycogen phosphorylase"/>
    <property type="match status" value="1"/>
</dbReference>
<dbReference type="InterPro" id="IPR051199">
    <property type="entry name" value="LPS_LOS_Heptosyltrfase"/>
</dbReference>
<evidence type="ECO:0000256" key="2">
    <source>
        <dbReference type="ARBA" id="ARBA00022679"/>
    </source>
</evidence>
<sequence length="682" mass="74315">MTRFGSARLWRAARFVIPAGSSAKIAHRLYKRGTEARNAGHYLAAAILYEEAIKFTPGLPGIHIQTGHMYKEAGDFDAAEAHYTTADRLGPGNADLALQFGHFYKLSGRPDQAIESYAKALDMRPGWSDAADELAALRSAYDDRRARSDGGAAPADQSVDFDRMAPELLPRSEPEVRRTFRDGLQVRHFGARRERSRWGTMRTLRGVEAIRGHVISPVPIVEVRIVVDGTVVRTEPPTAHDMRGGAPSQRKYVFNIWHDFSGFAHGRYEVEVRCIDVGNRTLFHRLQVVIAAPQAEADLPRSDGLVSIDPNDLRSVDDQVNARPSAVRAATRTLLPHPPRAILVQRVDQLGDLVVSVPAIRRLRALFPDARLVGLLSAANAGLGATLGLFDAIEIATFPEDPSEGRRVMAFGDQQALRERLRPYAFDVAIDLSESAASRPLLLLSGAPFIYGFRSQQAVWLSADATGATHDPVNGHETAAHSARLVAMVDWLGGILSGHAAVAPNPALRRDMLAGHGLGDNTPFIVLHAGARLAFSRWRHYAELAERLVTETRHHVVLLSDDPIAAGDLPPGLMASERFHAVSGRMPFETFDALLSFCAVFVGNDSGPKHLAALRGTKVVSLHMARLNWNEWGQEGDGVVISRRVPCAGCGIHDAPEECGKDFVCLSGIGVEEVFTAVTDLL</sequence>
<gene>
    <name evidence="4" type="ORF">FHS99_002343</name>
</gene>
<reference evidence="4 5" key="1">
    <citation type="submission" date="2020-08" db="EMBL/GenBank/DDBJ databases">
        <title>Genomic Encyclopedia of Type Strains, Phase IV (KMG-IV): sequencing the most valuable type-strain genomes for metagenomic binning, comparative biology and taxonomic classification.</title>
        <authorList>
            <person name="Goeker M."/>
        </authorList>
    </citation>
    <scope>NUCLEOTIDE SEQUENCE [LARGE SCALE GENOMIC DNA]</scope>
    <source>
        <strain evidence="4 5">DSM 103336</strain>
    </source>
</reference>
<keyword evidence="3" id="KW-0802">TPR repeat</keyword>
<dbReference type="RefSeq" id="WP_157176001.1">
    <property type="nucleotide sequence ID" value="NZ_BMJP01000003.1"/>
</dbReference>
<evidence type="ECO:0000256" key="3">
    <source>
        <dbReference type="PROSITE-ProRule" id="PRU00339"/>
    </source>
</evidence>
<dbReference type="Pfam" id="PF14559">
    <property type="entry name" value="TPR_19"/>
    <property type="match status" value="1"/>
</dbReference>
<dbReference type="AlphaFoldDB" id="A0A7W9BTI7"/>
<dbReference type="GO" id="GO:0008713">
    <property type="term" value="F:ADP-heptose-lipopolysaccharide heptosyltransferase activity"/>
    <property type="evidence" value="ECO:0007669"/>
    <property type="project" value="TreeGrafter"/>
</dbReference>
<proteinExistence type="predicted"/>
<keyword evidence="2 4" id="KW-0808">Transferase</keyword>
<dbReference type="OrthoDB" id="7531264at2"/>
<dbReference type="GO" id="GO:0009244">
    <property type="term" value="P:lipopolysaccharide core region biosynthetic process"/>
    <property type="evidence" value="ECO:0007669"/>
    <property type="project" value="TreeGrafter"/>
</dbReference>
<accession>A0A7W9BTI7</accession>
<dbReference type="SMART" id="SM00028">
    <property type="entry name" value="TPR"/>
    <property type="match status" value="3"/>
</dbReference>
<keyword evidence="5" id="KW-1185">Reference proteome</keyword>
<dbReference type="CDD" id="cd03789">
    <property type="entry name" value="GT9_LPS_heptosyltransferase"/>
    <property type="match status" value="1"/>
</dbReference>
<dbReference type="Pfam" id="PF01075">
    <property type="entry name" value="Glyco_transf_9"/>
    <property type="match status" value="1"/>
</dbReference>
<evidence type="ECO:0000313" key="4">
    <source>
        <dbReference type="EMBL" id="MBB5729847.1"/>
    </source>
</evidence>
<dbReference type="InterPro" id="IPR019734">
    <property type="entry name" value="TPR_rpt"/>
</dbReference>
<dbReference type="SUPFAM" id="SSF48452">
    <property type="entry name" value="TPR-like"/>
    <property type="match status" value="1"/>
</dbReference>
<dbReference type="PROSITE" id="PS50005">
    <property type="entry name" value="TPR"/>
    <property type="match status" value="2"/>
</dbReference>
<comment type="caution">
    <text evidence="4">The sequence shown here is derived from an EMBL/GenBank/DDBJ whole genome shotgun (WGS) entry which is preliminary data.</text>
</comment>
<evidence type="ECO:0000313" key="5">
    <source>
        <dbReference type="Proteomes" id="UP000546701"/>
    </source>
</evidence>
<protein>
    <submittedName>
        <fullName evidence="4">ADP-heptose:LPS heptosyltransferase</fullName>
    </submittedName>
</protein>
<dbReference type="GO" id="GO:0005829">
    <property type="term" value="C:cytosol"/>
    <property type="evidence" value="ECO:0007669"/>
    <property type="project" value="TreeGrafter"/>
</dbReference>
<dbReference type="Proteomes" id="UP000546701">
    <property type="component" value="Unassembled WGS sequence"/>
</dbReference>
<name>A0A7W9BTI7_9SPHN</name>
<feature type="repeat" description="TPR" evidence="3">
    <location>
        <begin position="60"/>
        <end position="93"/>
    </location>
</feature>
<dbReference type="Gene3D" id="3.40.50.2000">
    <property type="entry name" value="Glycogen Phosphorylase B"/>
    <property type="match status" value="2"/>
</dbReference>
<organism evidence="4 5">
    <name type="scientific">Sphingomonas prati</name>
    <dbReference type="NCBI Taxonomy" id="1843237"/>
    <lineage>
        <taxon>Bacteria</taxon>
        <taxon>Pseudomonadati</taxon>
        <taxon>Pseudomonadota</taxon>
        <taxon>Alphaproteobacteria</taxon>
        <taxon>Sphingomonadales</taxon>
        <taxon>Sphingomonadaceae</taxon>
        <taxon>Sphingomonas</taxon>
    </lineage>
</organism>
<keyword evidence="1" id="KW-0328">Glycosyltransferase</keyword>
<evidence type="ECO:0000256" key="1">
    <source>
        <dbReference type="ARBA" id="ARBA00022676"/>
    </source>
</evidence>